<evidence type="ECO:0000313" key="1">
    <source>
        <dbReference type="EMBL" id="CBX31219.1"/>
    </source>
</evidence>
<sequence>MYKKTSQILFNRVKIMRTFTKLRQMLLDNTDLRKEVEELKKITEDRFRIVFETLDHMLVTESKPKKKIGFTIKEKQRTYSKINQ</sequence>
<proteinExistence type="predicted"/>
<protein>
    <submittedName>
        <fullName evidence="1">Uncharacterized protein</fullName>
    </submittedName>
</protein>
<accession>E1YM86</accession>
<dbReference type="EMBL" id="FR695877">
    <property type="protein sequence ID" value="CBX31219.1"/>
    <property type="molecule type" value="Genomic_DNA"/>
</dbReference>
<dbReference type="AlphaFoldDB" id="E1YM86"/>
<reference evidence="1" key="1">
    <citation type="journal article" date="2011" name="Environ. Microbiol.">
        <title>Genomic insights into the metabolic potential of the polycyclic aromatic hydrocarbon degrading sulfate-reducing Deltaproteobacterium N47.</title>
        <authorList>
            <person name="Bergmann F."/>
            <person name="Selesi D."/>
            <person name="Weinmaier T."/>
            <person name="Tischler P."/>
            <person name="Rattei T."/>
            <person name="Meckenstock R.U."/>
        </authorList>
    </citation>
    <scope>NUCLEOTIDE SEQUENCE</scope>
</reference>
<organism evidence="1">
    <name type="scientific">uncultured Desulfobacterium sp</name>
    <dbReference type="NCBI Taxonomy" id="201089"/>
    <lineage>
        <taxon>Bacteria</taxon>
        <taxon>Pseudomonadati</taxon>
        <taxon>Thermodesulfobacteriota</taxon>
        <taxon>Desulfobacteria</taxon>
        <taxon>Desulfobacterales</taxon>
        <taxon>Desulfobacteriaceae</taxon>
        <taxon>Desulfobacterium</taxon>
        <taxon>environmental samples</taxon>
    </lineage>
</organism>
<gene>
    <name evidence="1" type="ORF">N47_E47310</name>
</gene>
<name>E1YM86_9BACT</name>